<evidence type="ECO:0000313" key="1">
    <source>
        <dbReference type="EMBL" id="SFT62896.1"/>
    </source>
</evidence>
<name>A0A1I6ZJQ6_9HYPH</name>
<dbReference type="Proteomes" id="UP000183371">
    <property type="component" value="Unassembled WGS sequence"/>
</dbReference>
<reference evidence="2" key="1">
    <citation type="submission" date="2016-10" db="EMBL/GenBank/DDBJ databases">
        <authorList>
            <person name="Varghese N."/>
            <person name="Submissions S."/>
        </authorList>
    </citation>
    <scope>NUCLEOTIDE SEQUENCE [LARGE SCALE GENOMIC DNA]</scope>
    <source>
        <strain evidence="2">DSM 17465</strain>
    </source>
</reference>
<proteinExistence type="predicted"/>
<dbReference type="EMBL" id="FPBD01000002">
    <property type="protein sequence ID" value="SFT62896.1"/>
    <property type="molecule type" value="Genomic_DNA"/>
</dbReference>
<dbReference type="RefSeq" id="WP_164845248.1">
    <property type="nucleotide sequence ID" value="NZ_FPBD01000002.1"/>
</dbReference>
<sequence length="57" mass="6556">MSARAGRPRYGFEAAADVRSEPDDVEVDELAELVREVTRLFQRDYILLATFLRALTR</sequence>
<organism evidence="1 2">
    <name type="scientific">Pseudovibrio denitrificans</name>
    <dbReference type="NCBI Taxonomy" id="258256"/>
    <lineage>
        <taxon>Bacteria</taxon>
        <taxon>Pseudomonadati</taxon>
        <taxon>Pseudomonadota</taxon>
        <taxon>Alphaproteobacteria</taxon>
        <taxon>Hyphomicrobiales</taxon>
        <taxon>Stappiaceae</taxon>
        <taxon>Pseudovibrio</taxon>
    </lineage>
</organism>
<keyword evidence="2" id="KW-1185">Reference proteome</keyword>
<gene>
    <name evidence="1" type="ORF">SAMN05444141_102403</name>
</gene>
<dbReference type="AlphaFoldDB" id="A0A1I6ZJQ6"/>
<protein>
    <submittedName>
        <fullName evidence="1">Uncharacterized protein</fullName>
    </submittedName>
</protein>
<accession>A0A1I6ZJQ6</accession>
<evidence type="ECO:0000313" key="2">
    <source>
        <dbReference type="Proteomes" id="UP000183371"/>
    </source>
</evidence>